<accession>A0A1X0NX21</accession>
<protein>
    <submittedName>
        <fullName evidence="2">Uncharacterized protein</fullName>
    </submittedName>
</protein>
<name>A0A1X0NX21_9TRYP</name>
<evidence type="ECO:0000256" key="1">
    <source>
        <dbReference type="SAM" id="Phobius"/>
    </source>
</evidence>
<keyword evidence="1" id="KW-0472">Membrane</keyword>
<dbReference type="Proteomes" id="UP000192257">
    <property type="component" value="Unassembled WGS sequence"/>
</dbReference>
<keyword evidence="1" id="KW-1133">Transmembrane helix</keyword>
<feature type="transmembrane region" description="Helical" evidence="1">
    <location>
        <begin position="92"/>
        <end position="111"/>
    </location>
</feature>
<evidence type="ECO:0000313" key="2">
    <source>
        <dbReference type="EMBL" id="ORC89247.1"/>
    </source>
</evidence>
<feature type="transmembrane region" description="Helical" evidence="1">
    <location>
        <begin position="51"/>
        <end position="72"/>
    </location>
</feature>
<dbReference type="GeneID" id="39985247"/>
<evidence type="ECO:0000313" key="3">
    <source>
        <dbReference type="Proteomes" id="UP000192257"/>
    </source>
</evidence>
<organism evidence="2 3">
    <name type="scientific">Trypanosoma theileri</name>
    <dbReference type="NCBI Taxonomy" id="67003"/>
    <lineage>
        <taxon>Eukaryota</taxon>
        <taxon>Discoba</taxon>
        <taxon>Euglenozoa</taxon>
        <taxon>Kinetoplastea</taxon>
        <taxon>Metakinetoplastina</taxon>
        <taxon>Trypanosomatida</taxon>
        <taxon>Trypanosomatidae</taxon>
        <taxon>Trypanosoma</taxon>
    </lineage>
</organism>
<dbReference type="RefSeq" id="XP_028883313.1">
    <property type="nucleotide sequence ID" value="XM_029025467.1"/>
</dbReference>
<keyword evidence="1" id="KW-0812">Transmembrane</keyword>
<gene>
    <name evidence="2" type="ORF">TM35_000132510</name>
</gene>
<reference evidence="2 3" key="1">
    <citation type="submission" date="2017-03" db="EMBL/GenBank/DDBJ databases">
        <title>An alternative strategy for trypanosome survival in the mammalian bloodstream revealed through genome and transcriptome analysis of the ubiquitous bovine parasite Trypanosoma (Megatrypanum) theileri.</title>
        <authorList>
            <person name="Kelly S."/>
            <person name="Ivens A."/>
            <person name="Mott A."/>
            <person name="O'Neill E."/>
            <person name="Emms D."/>
            <person name="Macleod O."/>
            <person name="Voorheis P."/>
            <person name="Matthews J."/>
            <person name="Matthews K."/>
            <person name="Carrington M."/>
        </authorList>
    </citation>
    <scope>NUCLEOTIDE SEQUENCE [LARGE SCALE GENOMIC DNA]</scope>
    <source>
        <strain evidence="2">Edinburgh</strain>
    </source>
</reference>
<sequence>MPDCVEPTTSSTQGTNGGRMALPLFSSVAYFINLLRLVLPMAGGGVLSDYLWNGLFIPLSPSPFSFSCFPFSLTTPLGAWRETAGVTLHTPYSLMSAVVLDAFVFPIAGKLEVDTRTTVPRDLEAAKCIFCQG</sequence>
<dbReference type="AlphaFoldDB" id="A0A1X0NX21"/>
<feature type="transmembrane region" description="Helical" evidence="1">
    <location>
        <begin position="20"/>
        <end position="39"/>
    </location>
</feature>
<proteinExistence type="predicted"/>
<dbReference type="VEuPathDB" id="TriTrypDB:TM35_000132510"/>
<comment type="caution">
    <text evidence="2">The sequence shown here is derived from an EMBL/GenBank/DDBJ whole genome shotgun (WGS) entry which is preliminary data.</text>
</comment>
<keyword evidence="3" id="KW-1185">Reference proteome</keyword>
<dbReference type="EMBL" id="NBCO01000013">
    <property type="protein sequence ID" value="ORC89247.1"/>
    <property type="molecule type" value="Genomic_DNA"/>
</dbReference>